<keyword evidence="3 4" id="KW-0326">Glycosidase</keyword>
<dbReference type="PANTHER" id="PTHR31339:SF9">
    <property type="entry name" value="PLASMIN AND FIBRONECTIN-BINDING PROTEIN A"/>
    <property type="match status" value="1"/>
</dbReference>
<evidence type="ECO:0000256" key="2">
    <source>
        <dbReference type="ARBA" id="ARBA00022801"/>
    </source>
</evidence>
<dbReference type="Proteomes" id="UP000283530">
    <property type="component" value="Unassembled WGS sequence"/>
</dbReference>
<dbReference type="Gene3D" id="2.160.20.10">
    <property type="entry name" value="Single-stranded right-handed beta-helix, Pectin lyase-like"/>
    <property type="match status" value="1"/>
</dbReference>
<dbReference type="EMBL" id="QPKB01000011">
    <property type="protein sequence ID" value="RWR95151.1"/>
    <property type="molecule type" value="Genomic_DNA"/>
</dbReference>
<evidence type="ECO:0000256" key="4">
    <source>
        <dbReference type="RuleBase" id="RU361169"/>
    </source>
</evidence>
<dbReference type="GO" id="GO:0004650">
    <property type="term" value="F:polygalacturonase activity"/>
    <property type="evidence" value="ECO:0007669"/>
    <property type="project" value="InterPro"/>
</dbReference>
<dbReference type="GO" id="GO:0005975">
    <property type="term" value="P:carbohydrate metabolic process"/>
    <property type="evidence" value="ECO:0007669"/>
    <property type="project" value="InterPro"/>
</dbReference>
<name>A0A3S3N9S8_9MAGN</name>
<dbReference type="Pfam" id="PF00295">
    <property type="entry name" value="Glyco_hydro_28"/>
    <property type="match status" value="1"/>
</dbReference>
<organism evidence="5 6">
    <name type="scientific">Cinnamomum micranthum f. kanehirae</name>
    <dbReference type="NCBI Taxonomy" id="337451"/>
    <lineage>
        <taxon>Eukaryota</taxon>
        <taxon>Viridiplantae</taxon>
        <taxon>Streptophyta</taxon>
        <taxon>Embryophyta</taxon>
        <taxon>Tracheophyta</taxon>
        <taxon>Spermatophyta</taxon>
        <taxon>Magnoliopsida</taxon>
        <taxon>Magnoliidae</taxon>
        <taxon>Laurales</taxon>
        <taxon>Lauraceae</taxon>
        <taxon>Cinnamomum</taxon>
    </lineage>
</organism>
<keyword evidence="6" id="KW-1185">Reference proteome</keyword>
<comment type="caution">
    <text evidence="5">The sequence shown here is derived from an EMBL/GenBank/DDBJ whole genome shotgun (WGS) entry which is preliminary data.</text>
</comment>
<evidence type="ECO:0000313" key="5">
    <source>
        <dbReference type="EMBL" id="RWR95151.1"/>
    </source>
</evidence>
<protein>
    <submittedName>
        <fullName evidence="5">Putative polygalacturonase isoform X2</fullName>
    </submittedName>
</protein>
<proteinExistence type="inferred from homology"/>
<keyword evidence="2 4" id="KW-0378">Hydrolase</keyword>
<reference evidence="5 6" key="1">
    <citation type="journal article" date="2019" name="Nat. Plants">
        <title>Stout camphor tree genome fills gaps in understanding of flowering plant genome evolution.</title>
        <authorList>
            <person name="Chaw S.M."/>
            <person name="Liu Y.C."/>
            <person name="Wu Y.W."/>
            <person name="Wang H.Y."/>
            <person name="Lin C.I."/>
            <person name="Wu C.S."/>
            <person name="Ke H.M."/>
            <person name="Chang L.Y."/>
            <person name="Hsu C.Y."/>
            <person name="Yang H.T."/>
            <person name="Sudianto E."/>
            <person name="Hsu M.H."/>
            <person name="Wu K.P."/>
            <person name="Wang L.N."/>
            <person name="Leebens-Mack J.H."/>
            <person name="Tsai I.J."/>
        </authorList>
    </citation>
    <scope>NUCLEOTIDE SEQUENCE [LARGE SCALE GENOMIC DNA]</scope>
    <source>
        <strain evidence="6">cv. Chaw 1501</strain>
        <tissue evidence="5">Young leaves</tissue>
    </source>
</reference>
<dbReference type="InterPro" id="IPR012334">
    <property type="entry name" value="Pectin_lyas_fold"/>
</dbReference>
<gene>
    <name evidence="5" type="ORF">CKAN_02447900</name>
</gene>
<dbReference type="InterPro" id="IPR011050">
    <property type="entry name" value="Pectin_lyase_fold/virulence"/>
</dbReference>
<evidence type="ECO:0000256" key="3">
    <source>
        <dbReference type="ARBA" id="ARBA00023295"/>
    </source>
</evidence>
<dbReference type="InterPro" id="IPR000743">
    <property type="entry name" value="Glyco_hydro_28"/>
</dbReference>
<accession>A0A3S3N9S8</accession>
<dbReference type="SUPFAM" id="SSF51126">
    <property type="entry name" value="Pectin lyase-like"/>
    <property type="match status" value="1"/>
</dbReference>
<dbReference type="PANTHER" id="PTHR31339">
    <property type="entry name" value="PECTIN LYASE-RELATED"/>
    <property type="match status" value="1"/>
</dbReference>
<dbReference type="OrthoDB" id="187139at2759"/>
<evidence type="ECO:0000313" key="6">
    <source>
        <dbReference type="Proteomes" id="UP000283530"/>
    </source>
</evidence>
<comment type="similarity">
    <text evidence="1 4">Belongs to the glycosyl hydrolase 28 family.</text>
</comment>
<dbReference type="STRING" id="337451.A0A3S3N9S8"/>
<evidence type="ECO:0000256" key="1">
    <source>
        <dbReference type="ARBA" id="ARBA00008834"/>
    </source>
</evidence>
<sequence>MALHSLESDNNATLLTPNLLEAINDVVGVAIAPYPPSPITSRRAFSIRSMLDAGSNGHRHDFLWVVSLKHPSNHSCFADDFDRLHSKLLSGCCWFLFLIRKRKRRRWAVAKEWKELLFLGCRARTDLTHMRRSVTLLKVLLVLATISEAPWAAEGSLQCNQLRSRTFRPHRVTITEFGAVGDGVTLNTNAFRNAIFYLHSFADKGGAQLFVPAGRWLTGSFSLISHLTLLLDEGAVILGSKDSRDWPIIDPLPSYGRGRELPGKRHQSLIYGYNLTDVIITGDNGTIDGQGSVWWDWFRNQNLNYTRPHLVELMHSTGVVISSITFLNSPFWTIHPVYCSHVYIHNITILAPLDSPNTDGVDPDSSNDVCIEDCYISTGDDLISIKSGWDEYGISYARPSTNIIIRRVTGETKLAAGIALGSEMSGGISEVHAENLQLFNSPSGIRIKTSSGRGGYIRNVEFSNVIMTNVEVAIRFTAQFGEHPDEGYDPSALPDIHSITFKDISGTNISTAGLMQGIEGDDFFNICLSNITFNGTSNPWNCSYIEGFSESVSPEPCKALKERIPKDYPACYSSNLSQPISSEGNFLVSTIMRLSSIYSSMLR</sequence>
<dbReference type="AlphaFoldDB" id="A0A3S3N9S8"/>
<dbReference type="InterPro" id="IPR051801">
    <property type="entry name" value="GH28_Enzymes"/>
</dbReference>